<name>A0A9X2MG68_9FIRM</name>
<dbReference type="EMBL" id="JANKBY010000149">
    <property type="protein sequence ID" value="MCR1823491.1"/>
    <property type="molecule type" value="Genomic_DNA"/>
</dbReference>
<dbReference type="RefSeq" id="WP_257560496.1">
    <property type="nucleotide sequence ID" value="NZ_JANKBY010000149.1"/>
</dbReference>
<protein>
    <submittedName>
        <fullName evidence="2">Uncharacterized protein</fullName>
    </submittedName>
</protein>
<feature type="transmembrane region" description="Helical" evidence="1">
    <location>
        <begin position="42"/>
        <end position="61"/>
    </location>
</feature>
<sequence>MEEVLIDLSKFMYVKADIEENSINIIEEDTEKKQHNKPNSKFLQKALLLILTLIILVTVITQF</sequence>
<gene>
    <name evidence="2" type="ORF">NSA58_11900</name>
</gene>
<keyword evidence="1" id="KW-1133">Transmembrane helix</keyword>
<dbReference type="Proteomes" id="UP001140817">
    <property type="component" value="Unassembled WGS sequence"/>
</dbReference>
<evidence type="ECO:0000313" key="3">
    <source>
        <dbReference type="Proteomes" id="UP001140817"/>
    </source>
</evidence>
<organism evidence="2 3">
    <name type="scientific">Terrisporobacter muris</name>
    <dbReference type="NCBI Taxonomy" id="2963284"/>
    <lineage>
        <taxon>Bacteria</taxon>
        <taxon>Bacillati</taxon>
        <taxon>Bacillota</taxon>
        <taxon>Clostridia</taxon>
        <taxon>Peptostreptococcales</taxon>
        <taxon>Peptostreptococcaceae</taxon>
        <taxon>Terrisporobacter</taxon>
    </lineage>
</organism>
<reference evidence="2" key="1">
    <citation type="submission" date="2022-07" db="EMBL/GenBank/DDBJ databases">
        <title>Enhanced cultured diversity of the mouse gut microbiota enables custom-made synthetic communities.</title>
        <authorList>
            <person name="Afrizal A."/>
        </authorList>
    </citation>
    <scope>NUCLEOTIDE SEQUENCE</scope>
    <source>
        <strain evidence="2">DSM 29186</strain>
    </source>
</reference>
<comment type="caution">
    <text evidence="2">The sequence shown here is derived from an EMBL/GenBank/DDBJ whole genome shotgun (WGS) entry which is preliminary data.</text>
</comment>
<keyword evidence="1" id="KW-0472">Membrane</keyword>
<evidence type="ECO:0000313" key="2">
    <source>
        <dbReference type="EMBL" id="MCR1823491.1"/>
    </source>
</evidence>
<proteinExistence type="predicted"/>
<keyword evidence="1" id="KW-0812">Transmembrane</keyword>
<accession>A0A9X2MG68</accession>
<evidence type="ECO:0000256" key="1">
    <source>
        <dbReference type="SAM" id="Phobius"/>
    </source>
</evidence>
<keyword evidence="3" id="KW-1185">Reference proteome</keyword>
<dbReference type="AlphaFoldDB" id="A0A9X2MG68"/>